<dbReference type="Gene3D" id="1.10.260.40">
    <property type="entry name" value="lambda repressor-like DNA-binding domains"/>
    <property type="match status" value="1"/>
</dbReference>
<dbReference type="GO" id="GO:0005829">
    <property type="term" value="C:cytosol"/>
    <property type="evidence" value="ECO:0007669"/>
    <property type="project" value="TreeGrafter"/>
</dbReference>
<dbReference type="EMBL" id="MLJW01000275">
    <property type="protein sequence ID" value="OIQ90935.1"/>
    <property type="molecule type" value="Genomic_DNA"/>
</dbReference>
<dbReference type="GO" id="GO:0003677">
    <property type="term" value="F:DNA binding"/>
    <property type="evidence" value="ECO:0007669"/>
    <property type="project" value="UniProtKB-KW"/>
</dbReference>
<organism evidence="4">
    <name type="scientific">mine drainage metagenome</name>
    <dbReference type="NCBI Taxonomy" id="410659"/>
    <lineage>
        <taxon>unclassified sequences</taxon>
        <taxon>metagenomes</taxon>
        <taxon>ecological metagenomes</taxon>
    </lineage>
</organism>
<name>A0A1J5RG24_9ZZZZ</name>
<dbReference type="SUPFAM" id="SSF47413">
    <property type="entry name" value="lambda repressor-like DNA-binding domains"/>
    <property type="match status" value="1"/>
</dbReference>
<dbReference type="PROSITE" id="PS50943">
    <property type="entry name" value="HTH_CROC1"/>
    <property type="match status" value="1"/>
</dbReference>
<dbReference type="Pfam" id="PF01381">
    <property type="entry name" value="HTH_3"/>
    <property type="match status" value="1"/>
</dbReference>
<feature type="transmembrane region" description="Helical" evidence="2">
    <location>
        <begin position="122"/>
        <end position="141"/>
    </location>
</feature>
<dbReference type="PANTHER" id="PTHR46797">
    <property type="entry name" value="HTH-TYPE TRANSCRIPTIONAL REGULATOR"/>
    <property type="match status" value="1"/>
</dbReference>
<keyword evidence="1" id="KW-0238">DNA-binding</keyword>
<protein>
    <submittedName>
        <fullName evidence="4">Anaerobic benzoate catabolism transcriptional regulator</fullName>
    </submittedName>
</protein>
<evidence type="ECO:0000256" key="2">
    <source>
        <dbReference type="SAM" id="Phobius"/>
    </source>
</evidence>
<feature type="transmembrane region" description="Helical" evidence="2">
    <location>
        <begin position="96"/>
        <end position="116"/>
    </location>
</feature>
<dbReference type="AlphaFoldDB" id="A0A1J5RG24"/>
<dbReference type="InterPro" id="IPR010982">
    <property type="entry name" value="Lambda_DNA-bd_dom_sf"/>
</dbReference>
<feature type="domain" description="HTH cro/C1-type" evidence="3">
    <location>
        <begin position="3"/>
        <end position="56"/>
    </location>
</feature>
<evidence type="ECO:0000259" key="3">
    <source>
        <dbReference type="PROSITE" id="PS50943"/>
    </source>
</evidence>
<proteinExistence type="predicted"/>
<dbReference type="Pfam" id="PF13239">
    <property type="entry name" value="2TM"/>
    <property type="match status" value="1"/>
</dbReference>
<dbReference type="GO" id="GO:0003700">
    <property type="term" value="F:DNA-binding transcription factor activity"/>
    <property type="evidence" value="ECO:0007669"/>
    <property type="project" value="TreeGrafter"/>
</dbReference>
<dbReference type="InterPro" id="IPR001387">
    <property type="entry name" value="Cro/C1-type_HTH"/>
</dbReference>
<dbReference type="InterPro" id="IPR050807">
    <property type="entry name" value="TransReg_Diox_bact_type"/>
</dbReference>
<evidence type="ECO:0000313" key="4">
    <source>
        <dbReference type="EMBL" id="OIQ90935.1"/>
    </source>
</evidence>
<accession>A0A1J5RG24</accession>
<gene>
    <name evidence="4" type="ORF">GALL_271400</name>
</gene>
<comment type="caution">
    <text evidence="4">The sequence shown here is derived from an EMBL/GenBank/DDBJ whole genome shotgun (WGS) entry which is preliminary data.</text>
</comment>
<dbReference type="InterPro" id="IPR025698">
    <property type="entry name" value="2TM_dom"/>
</dbReference>
<keyword evidence="2" id="KW-1133">Transmembrane helix</keyword>
<keyword evidence="2" id="KW-0812">Transmembrane</keyword>
<dbReference type="CDD" id="cd00093">
    <property type="entry name" value="HTH_XRE"/>
    <property type="match status" value="1"/>
</dbReference>
<keyword evidence="2" id="KW-0472">Membrane</keyword>
<evidence type="ECO:0000256" key="1">
    <source>
        <dbReference type="ARBA" id="ARBA00023125"/>
    </source>
</evidence>
<sequence>MLIQKLRLQRGWSQEQLAELSGLSTRTIQRIERGQQASVESLKALAAVFEIELAQLQPETPMTPQQAPADPAAGSPGGVRADEALALHEVRRIQRFYFHVVRYLAVVAGLLALNLYQQPQHLWVLWVAVPWGLLLLVRGVAVHGRLPFLGADWERRQVERRLGRPL</sequence>
<reference evidence="4" key="1">
    <citation type="submission" date="2016-10" db="EMBL/GenBank/DDBJ databases">
        <title>Sequence of Gallionella enrichment culture.</title>
        <authorList>
            <person name="Poehlein A."/>
            <person name="Muehling M."/>
            <person name="Daniel R."/>
        </authorList>
    </citation>
    <scope>NUCLEOTIDE SEQUENCE</scope>
</reference>
<dbReference type="PANTHER" id="PTHR46797:SF1">
    <property type="entry name" value="METHYLPHOSPHONATE SYNTHASE"/>
    <property type="match status" value="1"/>
</dbReference>
<dbReference type="SMART" id="SM00530">
    <property type="entry name" value="HTH_XRE"/>
    <property type="match status" value="1"/>
</dbReference>